<evidence type="ECO:0000259" key="3">
    <source>
        <dbReference type="Pfam" id="PF13439"/>
    </source>
</evidence>
<evidence type="ECO:0000256" key="1">
    <source>
        <dbReference type="ARBA" id="ARBA00022676"/>
    </source>
</evidence>
<proteinExistence type="predicted"/>
<evidence type="ECO:0000313" key="5">
    <source>
        <dbReference type="Proteomes" id="UP001596514"/>
    </source>
</evidence>
<evidence type="ECO:0000313" key="4">
    <source>
        <dbReference type="EMBL" id="MFC7598977.1"/>
    </source>
</evidence>
<dbReference type="Gene3D" id="3.40.50.2000">
    <property type="entry name" value="Glycogen Phosphorylase B"/>
    <property type="match status" value="2"/>
</dbReference>
<dbReference type="EMBL" id="JBHTEE010000001">
    <property type="protein sequence ID" value="MFC7598977.1"/>
    <property type="molecule type" value="Genomic_DNA"/>
</dbReference>
<feature type="domain" description="Glycosyltransferase subfamily 4-like N-terminal" evidence="3">
    <location>
        <begin position="22"/>
        <end position="185"/>
    </location>
</feature>
<dbReference type="EC" id="2.4.-.-" evidence="4"/>
<sequence length="380" mass="40810">MAASDRSGLRRVALLIPQLTLPGGTEVQVSLLARQLHARNIDVSVLVLWGDEGYAKTLRLAGIEVHRLGFVSLSSEPSALVANLRAAGRLIRLLRHLRPQVLHAFLYFGYVVAPPAARLAGVPVVVAGRRSLSFFKRERWWVLALERAVNRVTDHVIANAAAVAEDARTVERLPAHKLSVIYNGLPETAFDPAEPENIDTSLPVILCVANLLEIKGHRFLIDAAATLARQGNPCTVILVGDGPEYAPLQTQATALGLDVRFLGSRTDTAGLLARADIVVLPSLSEGLSNAVMEAMAAGRPTIATSVGGTPELLEDRGLLVPPADPAALAEAITHLLTHPQHATTLATAARAWARKNLDATAMTTQHINLYHQLLETRCVE</sequence>
<keyword evidence="1 4" id="KW-0328">Glycosyltransferase</keyword>
<accession>A0ABW2SRR2</accession>
<comment type="caution">
    <text evidence="4">The sequence shown here is derived from an EMBL/GenBank/DDBJ whole genome shotgun (WGS) entry which is preliminary data.</text>
</comment>
<dbReference type="Proteomes" id="UP001596514">
    <property type="component" value="Unassembled WGS sequence"/>
</dbReference>
<organism evidence="4 5">
    <name type="scientific">Streptosporangium amethystogenes subsp. fukuiense</name>
    <dbReference type="NCBI Taxonomy" id="698418"/>
    <lineage>
        <taxon>Bacteria</taxon>
        <taxon>Bacillati</taxon>
        <taxon>Actinomycetota</taxon>
        <taxon>Actinomycetes</taxon>
        <taxon>Streptosporangiales</taxon>
        <taxon>Streptosporangiaceae</taxon>
        <taxon>Streptosporangium</taxon>
    </lineage>
</organism>
<dbReference type="InterPro" id="IPR028098">
    <property type="entry name" value="Glyco_trans_4-like_N"/>
</dbReference>
<reference evidence="5" key="1">
    <citation type="journal article" date="2019" name="Int. J. Syst. Evol. Microbiol.">
        <title>The Global Catalogue of Microorganisms (GCM) 10K type strain sequencing project: providing services to taxonomists for standard genome sequencing and annotation.</title>
        <authorList>
            <consortium name="The Broad Institute Genomics Platform"/>
            <consortium name="The Broad Institute Genome Sequencing Center for Infectious Disease"/>
            <person name="Wu L."/>
            <person name="Ma J."/>
        </authorList>
    </citation>
    <scope>NUCLEOTIDE SEQUENCE [LARGE SCALE GENOMIC DNA]</scope>
    <source>
        <strain evidence="5">JCM 10083</strain>
    </source>
</reference>
<dbReference type="Pfam" id="PF13439">
    <property type="entry name" value="Glyco_transf_4"/>
    <property type="match status" value="1"/>
</dbReference>
<keyword evidence="2 4" id="KW-0808">Transferase</keyword>
<evidence type="ECO:0000256" key="2">
    <source>
        <dbReference type="ARBA" id="ARBA00022679"/>
    </source>
</evidence>
<dbReference type="PANTHER" id="PTHR12526">
    <property type="entry name" value="GLYCOSYLTRANSFERASE"/>
    <property type="match status" value="1"/>
</dbReference>
<dbReference type="GO" id="GO:0016757">
    <property type="term" value="F:glycosyltransferase activity"/>
    <property type="evidence" value="ECO:0007669"/>
    <property type="project" value="UniProtKB-KW"/>
</dbReference>
<dbReference type="RefSeq" id="WP_343983136.1">
    <property type="nucleotide sequence ID" value="NZ_BAAAGK010000295.1"/>
</dbReference>
<dbReference type="SUPFAM" id="SSF53756">
    <property type="entry name" value="UDP-Glycosyltransferase/glycogen phosphorylase"/>
    <property type="match status" value="1"/>
</dbReference>
<dbReference type="PANTHER" id="PTHR12526:SF635">
    <property type="entry name" value="GLYCOSYL TRANSFERASE GROUP 1"/>
    <property type="match status" value="1"/>
</dbReference>
<name>A0ABW2SRR2_9ACTN</name>
<gene>
    <name evidence="4" type="ORF">ACFQVD_02505</name>
</gene>
<protein>
    <submittedName>
        <fullName evidence="4">Glycosyltransferase</fullName>
        <ecNumber evidence="4">2.4.-.-</ecNumber>
    </submittedName>
</protein>
<keyword evidence="5" id="KW-1185">Reference proteome</keyword>
<dbReference type="Pfam" id="PF13692">
    <property type="entry name" value="Glyco_trans_1_4"/>
    <property type="match status" value="1"/>
</dbReference>